<dbReference type="InterPro" id="IPR032466">
    <property type="entry name" value="Metal_Hydrolase"/>
</dbReference>
<dbReference type="EMBL" id="SGXC01000001">
    <property type="protein sequence ID" value="RZS84621.1"/>
    <property type="molecule type" value="Genomic_DNA"/>
</dbReference>
<dbReference type="Gene3D" id="3.20.20.140">
    <property type="entry name" value="Metal-dependent hydrolases"/>
    <property type="match status" value="1"/>
</dbReference>
<comment type="caution">
    <text evidence="1">The sequence shown here is derived from an EMBL/GenBank/DDBJ whole genome shotgun (WGS) entry which is preliminary data.</text>
</comment>
<accession>A0A4Q7NHZ1</accession>
<gene>
    <name evidence="1" type="ORF">EV675_0638</name>
</gene>
<dbReference type="RefSeq" id="WP_130355968.1">
    <property type="nucleotide sequence ID" value="NZ_SGXC01000001.1"/>
</dbReference>
<dbReference type="Proteomes" id="UP000292445">
    <property type="component" value="Unassembled WGS sequence"/>
</dbReference>
<organism evidence="1 2">
    <name type="scientific">Pigmentiphaga kullae</name>
    <dbReference type="NCBI Taxonomy" id="151784"/>
    <lineage>
        <taxon>Bacteria</taxon>
        <taxon>Pseudomonadati</taxon>
        <taxon>Pseudomonadota</taxon>
        <taxon>Betaproteobacteria</taxon>
        <taxon>Burkholderiales</taxon>
        <taxon>Alcaligenaceae</taxon>
        <taxon>Pigmentiphaga</taxon>
    </lineage>
</organism>
<evidence type="ECO:0000313" key="1">
    <source>
        <dbReference type="EMBL" id="RZS84621.1"/>
    </source>
</evidence>
<evidence type="ECO:0000313" key="2">
    <source>
        <dbReference type="Proteomes" id="UP000292445"/>
    </source>
</evidence>
<protein>
    <submittedName>
        <fullName evidence="1">Uncharacterized protein</fullName>
    </submittedName>
</protein>
<reference evidence="1 2" key="1">
    <citation type="submission" date="2019-02" db="EMBL/GenBank/DDBJ databases">
        <title>Genomic Encyclopedia of Type Strains, Phase IV (KMG-IV): sequencing the most valuable type-strain genomes for metagenomic binning, comparative biology and taxonomic classification.</title>
        <authorList>
            <person name="Goeker M."/>
        </authorList>
    </citation>
    <scope>NUCLEOTIDE SEQUENCE [LARGE SCALE GENOMIC DNA]</scope>
    <source>
        <strain evidence="1 2">K24</strain>
    </source>
</reference>
<dbReference type="Pfam" id="PF19799">
    <property type="entry name" value="DUF6282"/>
    <property type="match status" value="1"/>
</dbReference>
<dbReference type="SUPFAM" id="SSF51556">
    <property type="entry name" value="Metallo-dependent hydrolases"/>
    <property type="match status" value="1"/>
</dbReference>
<sequence>MTDASTLHGRYVQGPFDLTDCVDLHVHSAPCLFPRLGDDLDMARRARDAGMRAIALKSHHENTVSRAYHAQTAVPGLQVIGGVTLNQCVGGVNPAAVEAAFMLGGRIVWGPTGHACYHGTITGEFGKWGVPGMVLPGSERGGVTVLDADGRLTPEILEILDLVKQYDALFCTAHLSPEEISLIVDRCAQIGARVLVNHIYYFPRVDIEYAEDITRRGAYIELCSTLLIPSRHRKELRYDYELMAETIKRVGAARCVMSTDGGGMISGLFPDEQFRMFGQRLQGYDVPLAGIYRMMRDNPTELAALGQDRSPLGPPARGEAA</sequence>
<proteinExistence type="predicted"/>
<dbReference type="AlphaFoldDB" id="A0A4Q7NHZ1"/>
<keyword evidence="2" id="KW-1185">Reference proteome</keyword>
<name>A0A4Q7NHZ1_9BURK</name>
<dbReference type="InterPro" id="IPR046249">
    <property type="entry name" value="DUF6282"/>
</dbReference>
<dbReference type="OrthoDB" id="9789440at2"/>